<reference evidence="1 2" key="3">
    <citation type="journal article" date="2010" name="BMC Genomics">
        <title>Transcriptome sequencing and comparative analysis of cucumber flowers with different sex types.</title>
        <authorList>
            <person name="Guo S."/>
            <person name="Zheng Y."/>
            <person name="Joung J.G."/>
            <person name="Liu S."/>
            <person name="Zhang Z."/>
            <person name="Crasta O.R."/>
            <person name="Sobral B.W."/>
            <person name="Xu Y."/>
            <person name="Huang S."/>
            <person name="Fei Z."/>
        </authorList>
    </citation>
    <scope>NUCLEOTIDE SEQUENCE [LARGE SCALE GENOMIC DNA]</scope>
    <source>
        <strain evidence="2">cv. 9930</strain>
    </source>
</reference>
<organism evidence="1 2">
    <name type="scientific">Cucumis sativus</name>
    <name type="common">Cucumber</name>
    <dbReference type="NCBI Taxonomy" id="3659"/>
    <lineage>
        <taxon>Eukaryota</taxon>
        <taxon>Viridiplantae</taxon>
        <taxon>Streptophyta</taxon>
        <taxon>Embryophyta</taxon>
        <taxon>Tracheophyta</taxon>
        <taxon>Spermatophyta</taxon>
        <taxon>Magnoliopsida</taxon>
        <taxon>eudicotyledons</taxon>
        <taxon>Gunneridae</taxon>
        <taxon>Pentapetalae</taxon>
        <taxon>rosids</taxon>
        <taxon>fabids</taxon>
        <taxon>Cucurbitales</taxon>
        <taxon>Cucurbitaceae</taxon>
        <taxon>Benincaseae</taxon>
        <taxon>Cucumis</taxon>
    </lineage>
</organism>
<keyword evidence="2" id="KW-1185">Reference proteome</keyword>
<dbReference type="AlphaFoldDB" id="A0A0A0KB58"/>
<accession>A0A0A0KB58</accession>
<evidence type="ECO:0000313" key="2">
    <source>
        <dbReference type="Proteomes" id="UP000029981"/>
    </source>
</evidence>
<protein>
    <submittedName>
        <fullName evidence="1">Uncharacterized protein</fullName>
    </submittedName>
</protein>
<reference evidence="1 2" key="1">
    <citation type="journal article" date="2009" name="Nat. Genet.">
        <title>The genome of the cucumber, Cucumis sativus L.</title>
        <authorList>
            <person name="Huang S."/>
            <person name="Li R."/>
            <person name="Zhang Z."/>
            <person name="Li L."/>
            <person name="Gu X."/>
            <person name="Fan W."/>
            <person name="Lucas W.J."/>
            <person name="Wang X."/>
            <person name="Xie B."/>
            <person name="Ni P."/>
            <person name="Ren Y."/>
            <person name="Zhu H."/>
            <person name="Li J."/>
            <person name="Lin K."/>
            <person name="Jin W."/>
            <person name="Fei Z."/>
            <person name="Li G."/>
            <person name="Staub J."/>
            <person name="Kilian A."/>
            <person name="van der Vossen E.A."/>
            <person name="Wu Y."/>
            <person name="Guo J."/>
            <person name="He J."/>
            <person name="Jia Z."/>
            <person name="Ren Y."/>
            <person name="Tian G."/>
            <person name="Lu Y."/>
            <person name="Ruan J."/>
            <person name="Qian W."/>
            <person name="Wang M."/>
            <person name="Huang Q."/>
            <person name="Li B."/>
            <person name="Xuan Z."/>
            <person name="Cao J."/>
            <person name="Asan"/>
            <person name="Wu Z."/>
            <person name="Zhang J."/>
            <person name="Cai Q."/>
            <person name="Bai Y."/>
            <person name="Zhao B."/>
            <person name="Han Y."/>
            <person name="Li Y."/>
            <person name="Li X."/>
            <person name="Wang S."/>
            <person name="Shi Q."/>
            <person name="Liu S."/>
            <person name="Cho W.K."/>
            <person name="Kim J.Y."/>
            <person name="Xu Y."/>
            <person name="Heller-Uszynska K."/>
            <person name="Miao H."/>
            <person name="Cheng Z."/>
            <person name="Zhang S."/>
            <person name="Wu J."/>
            <person name="Yang Y."/>
            <person name="Kang H."/>
            <person name="Li M."/>
            <person name="Liang H."/>
            <person name="Ren X."/>
            <person name="Shi Z."/>
            <person name="Wen M."/>
            <person name="Jian M."/>
            <person name="Yang H."/>
            <person name="Zhang G."/>
            <person name="Yang Z."/>
            <person name="Chen R."/>
            <person name="Liu S."/>
            <person name="Li J."/>
            <person name="Ma L."/>
            <person name="Liu H."/>
            <person name="Zhou Y."/>
            <person name="Zhao J."/>
            <person name="Fang X."/>
            <person name="Li G."/>
            <person name="Fang L."/>
            <person name="Li Y."/>
            <person name="Liu D."/>
            <person name="Zheng H."/>
            <person name="Zhang Y."/>
            <person name="Qin N."/>
            <person name="Li Z."/>
            <person name="Yang G."/>
            <person name="Yang S."/>
            <person name="Bolund L."/>
            <person name="Kristiansen K."/>
            <person name="Zheng H."/>
            <person name="Li S."/>
            <person name="Zhang X."/>
            <person name="Yang H."/>
            <person name="Wang J."/>
            <person name="Sun R."/>
            <person name="Zhang B."/>
            <person name="Jiang S."/>
            <person name="Wang J."/>
            <person name="Du Y."/>
            <person name="Li S."/>
        </authorList>
    </citation>
    <scope>NUCLEOTIDE SEQUENCE [LARGE SCALE GENOMIC DNA]</scope>
    <source>
        <strain evidence="2">cv. 9930</strain>
    </source>
</reference>
<proteinExistence type="predicted"/>
<reference evidence="1 2" key="4">
    <citation type="journal article" date="2011" name="BMC Genomics">
        <title>RNA-Seq improves annotation of protein-coding genes in the cucumber genome.</title>
        <authorList>
            <person name="Li Z."/>
            <person name="Zhang Z."/>
            <person name="Yan P."/>
            <person name="Huang S."/>
            <person name="Fei Z."/>
            <person name="Lin K."/>
        </authorList>
    </citation>
    <scope>NUCLEOTIDE SEQUENCE [LARGE SCALE GENOMIC DNA]</scope>
    <source>
        <strain evidence="2">cv. 9930</strain>
    </source>
</reference>
<reference evidence="1 2" key="2">
    <citation type="journal article" date="2009" name="PLoS ONE">
        <title>An integrated genetic and cytogenetic map of the cucumber genome.</title>
        <authorList>
            <person name="Ren Y."/>
            <person name="Zhang Z."/>
            <person name="Liu J."/>
            <person name="Staub J.E."/>
            <person name="Han Y."/>
            <person name="Cheng Z."/>
            <person name="Li X."/>
            <person name="Lu J."/>
            <person name="Miao H."/>
            <person name="Kang H."/>
            <person name="Xie B."/>
            <person name="Gu X."/>
            <person name="Wang X."/>
            <person name="Du Y."/>
            <person name="Jin W."/>
            <person name="Huang S."/>
        </authorList>
    </citation>
    <scope>NUCLEOTIDE SEQUENCE [LARGE SCALE GENOMIC DNA]</scope>
    <source>
        <strain evidence="2">cv. 9930</strain>
    </source>
</reference>
<name>A0A0A0KB58_CUCSA</name>
<dbReference type="EMBL" id="CM002927">
    <property type="protein sequence ID" value="KGN46955.1"/>
    <property type="molecule type" value="Genomic_DNA"/>
</dbReference>
<evidence type="ECO:0000313" key="1">
    <source>
        <dbReference type="EMBL" id="KGN46955.1"/>
    </source>
</evidence>
<dbReference type="Proteomes" id="UP000029981">
    <property type="component" value="Chromosome 6"/>
</dbReference>
<dbReference type="Gramene" id="KGN46955">
    <property type="protein sequence ID" value="KGN46955"/>
    <property type="gene ID" value="Csa_6G152900"/>
</dbReference>
<gene>
    <name evidence="1" type="ORF">Csa_6G152900</name>
</gene>
<sequence length="114" mass="13341">MNLEEDIQTQFRACFKSTDDIWSEIDHKDQQNPHPQDVHQDPCQSRHAFGEMTWEDSLVKLAGSCSRSFFLLSLNETNSLCSANNNISMRRQRRMIENRECPLLLYISRPRKPG</sequence>
<dbReference type="GO" id="GO:0005634">
    <property type="term" value="C:nucleus"/>
    <property type="evidence" value="ECO:0000318"/>
    <property type="project" value="GO_Central"/>
</dbReference>